<comment type="caution">
    <text evidence="2">The sequence shown here is derived from an EMBL/GenBank/DDBJ whole genome shotgun (WGS) entry which is preliminary data.</text>
</comment>
<reference evidence="2 3" key="1">
    <citation type="submission" date="2024-01" db="EMBL/GenBank/DDBJ databases">
        <title>The genome of the rayed Mediterranean limpet Patella caerulea (Linnaeus, 1758).</title>
        <authorList>
            <person name="Anh-Thu Weber A."/>
            <person name="Halstead-Nussloch G."/>
        </authorList>
    </citation>
    <scope>NUCLEOTIDE SEQUENCE [LARGE SCALE GENOMIC DNA]</scope>
    <source>
        <strain evidence="2">AATW-2023a</strain>
        <tissue evidence="2">Whole specimen</tissue>
    </source>
</reference>
<dbReference type="Gene3D" id="2.30.30.940">
    <property type="match status" value="1"/>
</dbReference>
<dbReference type="Pfam" id="PF21530">
    <property type="entry name" value="Pif1_2B_dom"/>
    <property type="match status" value="1"/>
</dbReference>
<sequence length="301" mass="33976">MISAKVLNQVQLLCKHVRNSSSTFGNIQVVIVGDFFQLPPVSNELLGDRGNFYFALPWFEHFFPHKLNLHVIHRQDDPIVIKCTNELEKGNPSDGTVLFLNSLDRPIQDEETSIHLFARNLEVDLFNYNKVQTIDGMLKVYTAVDEGAHPYLNKFLAPKKLGLKVGCRVMLVKNVNDVLVNDLRGTVVELNNESVDIEFVLEKKHITCNISATIFTIFDPVDKAVVAKRVQLPLKLAYGITIHKSQGLEKVTVNCEHCFQPGQLGVAVGRAMSVDGLKVVNFTKYLWKKHPANVFKFYDSI</sequence>
<dbReference type="InterPro" id="IPR027417">
    <property type="entry name" value="P-loop_NTPase"/>
</dbReference>
<dbReference type="Gene3D" id="3.40.50.300">
    <property type="entry name" value="P-loop containing nucleotide triphosphate hydrolases"/>
    <property type="match status" value="2"/>
</dbReference>
<evidence type="ECO:0000313" key="2">
    <source>
        <dbReference type="EMBL" id="KAK6178390.1"/>
    </source>
</evidence>
<dbReference type="AlphaFoldDB" id="A0AAN8JKF3"/>
<dbReference type="InterPro" id="IPR049163">
    <property type="entry name" value="Pif1-like_2B_dom"/>
</dbReference>
<dbReference type="SUPFAM" id="SSF52540">
    <property type="entry name" value="P-loop containing nucleoside triphosphate hydrolases"/>
    <property type="match status" value="1"/>
</dbReference>
<feature type="domain" description="DNA helicase Pif1-like 2B" evidence="1">
    <location>
        <begin position="154"/>
        <end position="190"/>
    </location>
</feature>
<protein>
    <recommendedName>
        <fullName evidence="1">DNA helicase Pif1-like 2B domain-containing protein</fullName>
    </recommendedName>
</protein>
<evidence type="ECO:0000259" key="1">
    <source>
        <dbReference type="Pfam" id="PF21530"/>
    </source>
</evidence>
<accession>A0AAN8JKF3</accession>
<gene>
    <name evidence="2" type="ORF">SNE40_013185</name>
</gene>
<dbReference type="PANTHER" id="PTHR47642">
    <property type="entry name" value="ATP-DEPENDENT DNA HELICASE"/>
    <property type="match status" value="1"/>
</dbReference>
<keyword evidence="3" id="KW-1185">Reference proteome</keyword>
<organism evidence="2 3">
    <name type="scientific">Patella caerulea</name>
    <name type="common">Rayed Mediterranean limpet</name>
    <dbReference type="NCBI Taxonomy" id="87958"/>
    <lineage>
        <taxon>Eukaryota</taxon>
        <taxon>Metazoa</taxon>
        <taxon>Spiralia</taxon>
        <taxon>Lophotrochozoa</taxon>
        <taxon>Mollusca</taxon>
        <taxon>Gastropoda</taxon>
        <taxon>Patellogastropoda</taxon>
        <taxon>Patelloidea</taxon>
        <taxon>Patellidae</taxon>
        <taxon>Patella</taxon>
    </lineage>
</organism>
<evidence type="ECO:0000313" key="3">
    <source>
        <dbReference type="Proteomes" id="UP001347796"/>
    </source>
</evidence>
<dbReference type="EMBL" id="JAZGQO010000009">
    <property type="protein sequence ID" value="KAK6178390.1"/>
    <property type="molecule type" value="Genomic_DNA"/>
</dbReference>
<proteinExistence type="predicted"/>
<dbReference type="InterPro" id="IPR051055">
    <property type="entry name" value="PIF1_helicase"/>
</dbReference>
<name>A0AAN8JKF3_PATCE</name>
<dbReference type="PANTHER" id="PTHR47642:SF6">
    <property type="entry name" value="ATP-DEPENDENT DNA HELICASE"/>
    <property type="match status" value="1"/>
</dbReference>
<dbReference type="Proteomes" id="UP001347796">
    <property type="component" value="Unassembled WGS sequence"/>
</dbReference>